<feature type="transmembrane region" description="Helical" evidence="1">
    <location>
        <begin position="12"/>
        <end position="31"/>
    </location>
</feature>
<keyword evidence="1" id="KW-1133">Transmembrane helix</keyword>
<evidence type="ECO:0000313" key="3">
    <source>
        <dbReference type="Proteomes" id="UP000016231"/>
    </source>
</evidence>
<evidence type="ECO:0000256" key="1">
    <source>
        <dbReference type="SAM" id="Phobius"/>
    </source>
</evidence>
<feature type="transmembrane region" description="Helical" evidence="1">
    <location>
        <begin position="37"/>
        <end position="54"/>
    </location>
</feature>
<dbReference type="HOGENOM" id="CLU_1174049_0_0_0"/>
<evidence type="ECO:0000313" key="2">
    <source>
        <dbReference type="EMBL" id="EEU31916.1"/>
    </source>
</evidence>
<gene>
    <name evidence="2" type="ORF">HMPREF0946_01777</name>
</gene>
<dbReference type="Proteomes" id="UP000016231">
    <property type="component" value="Chromosome"/>
</dbReference>
<protein>
    <submittedName>
        <fullName evidence="2">Uncharacterized protein</fullName>
    </submittedName>
</protein>
<keyword evidence="1" id="KW-0812">Transmembrane</keyword>
<dbReference type="AlphaFoldDB" id="C7XS10"/>
<feature type="transmembrane region" description="Helical" evidence="1">
    <location>
        <begin position="151"/>
        <end position="169"/>
    </location>
</feature>
<dbReference type="STRING" id="469604.HMPREF0946_01777"/>
<feature type="transmembrane region" description="Helical" evidence="1">
    <location>
        <begin position="205"/>
        <end position="223"/>
    </location>
</feature>
<reference evidence="2 3" key="1">
    <citation type="submission" date="2013-08" db="EMBL/GenBank/DDBJ databases">
        <title>The Genome Sequence of Fusobacterium sp. 3_1_36A2.</title>
        <authorList>
            <consortium name="The Broad Institute Genome Sequencing Platform"/>
            <person name="Earl A."/>
            <person name="Ward D."/>
            <person name="Feldgarden M."/>
            <person name="Gevers D."/>
            <person name="Strauss J."/>
            <person name="White A."/>
            <person name="Allen-Vercoe E."/>
            <person name="Walker B."/>
            <person name="Young S.K."/>
            <person name="Zeng Q."/>
            <person name="Gargeya S."/>
            <person name="Fitzgerald M."/>
            <person name="Haas B."/>
            <person name="Abouelleil A."/>
            <person name="Alvarado L."/>
            <person name="Arachchi H.M."/>
            <person name="Berlin A.M."/>
            <person name="Chapman S.B."/>
            <person name="Goldberg J."/>
            <person name="Griggs A."/>
            <person name="Gujja S."/>
            <person name="Hansen M."/>
            <person name="Howarth C."/>
            <person name="Imamovic A."/>
            <person name="Larimer J."/>
            <person name="McCowen C."/>
            <person name="Montmayeur A."/>
            <person name="Murphy C."/>
            <person name="Neiman D."/>
            <person name="Pearson M."/>
            <person name="Priest M."/>
            <person name="Roberts A."/>
            <person name="Saif S."/>
            <person name="Shea T."/>
            <person name="Sisk P."/>
            <person name="Sykes S."/>
            <person name="Wortman J."/>
            <person name="Nusbaum C."/>
            <person name="Birren B."/>
        </authorList>
    </citation>
    <scope>NUCLEOTIDE SEQUENCE [LARGE SCALE GENOMIC DNA]</scope>
    <source>
        <strain evidence="2 3">3_1_36A2</strain>
    </source>
</reference>
<dbReference type="EMBL" id="CP003700">
    <property type="protein sequence ID" value="EEU31916.1"/>
    <property type="molecule type" value="Genomic_DNA"/>
</dbReference>
<keyword evidence="1" id="KW-0472">Membrane</keyword>
<organism evidence="2 3">
    <name type="scientific">Fusobacterium vincentii 3_1_36A2</name>
    <dbReference type="NCBI Taxonomy" id="469604"/>
    <lineage>
        <taxon>Bacteria</taxon>
        <taxon>Fusobacteriati</taxon>
        <taxon>Fusobacteriota</taxon>
        <taxon>Fusobacteriia</taxon>
        <taxon>Fusobacteriales</taxon>
        <taxon>Fusobacteriaceae</taxon>
        <taxon>Fusobacterium</taxon>
    </lineage>
</organism>
<feature type="transmembrane region" description="Helical" evidence="1">
    <location>
        <begin position="116"/>
        <end position="139"/>
    </location>
</feature>
<dbReference type="KEGG" id="fnc:HMPREF0946_01777"/>
<dbReference type="RefSeq" id="WP_008800362.1">
    <property type="nucleotide sequence ID" value="NC_022196.1"/>
</dbReference>
<accession>C7XS10</accession>
<proteinExistence type="predicted"/>
<name>C7XS10_FUSVC</name>
<feature type="transmembrane region" description="Helical" evidence="1">
    <location>
        <begin position="87"/>
        <end position="104"/>
    </location>
</feature>
<sequence>MTKNLIKKEERCLIITILIPFIFAVCYLYFHENEIEFYIYILFLLFLILSLLFVNRTNTIISTIIYIITIIFFITLLIKITEIKEKQIFLPFYILVGYIEFLFLQKILEEKFNNKTVHFILIFSISLIRAILIYEITAILKVPNVPLQHKVLNIVVVLATLFIEAYFYTFYPKENIISFLPVCVCCNWAFFMIHTIYLFLISTNWILYALYALYIIIIYFFKLNNKRKNRKIK</sequence>
<feature type="transmembrane region" description="Helical" evidence="1">
    <location>
        <begin position="61"/>
        <end position="81"/>
    </location>
</feature>
<feature type="transmembrane region" description="Helical" evidence="1">
    <location>
        <begin position="176"/>
        <end position="199"/>
    </location>
</feature>